<dbReference type="AlphaFoldDB" id="A0A4Y8QXC3"/>
<keyword evidence="4 6" id="KW-1133">Transmembrane helix</keyword>
<evidence type="ECO:0000256" key="5">
    <source>
        <dbReference type="ARBA" id="ARBA00023136"/>
    </source>
</evidence>
<feature type="domain" description="Type II secretion system protein GspF" evidence="7">
    <location>
        <begin position="166"/>
        <end position="291"/>
    </location>
</feature>
<comment type="subcellular location">
    <subcellularLocation>
        <location evidence="1">Cell membrane</location>
        <topology evidence="1">Multi-pass membrane protein</topology>
    </subcellularLocation>
</comment>
<keyword evidence="5 6" id="KW-0472">Membrane</keyword>
<dbReference type="Pfam" id="PF00482">
    <property type="entry name" value="T2SSF"/>
    <property type="match status" value="1"/>
</dbReference>
<evidence type="ECO:0000256" key="2">
    <source>
        <dbReference type="ARBA" id="ARBA00022475"/>
    </source>
</evidence>
<feature type="transmembrane region" description="Helical" evidence="6">
    <location>
        <begin position="125"/>
        <end position="143"/>
    </location>
</feature>
<proteinExistence type="predicted"/>
<evidence type="ECO:0000313" key="9">
    <source>
        <dbReference type="Proteomes" id="UP000298003"/>
    </source>
</evidence>
<evidence type="ECO:0000256" key="4">
    <source>
        <dbReference type="ARBA" id="ARBA00022989"/>
    </source>
</evidence>
<evidence type="ECO:0000313" key="8">
    <source>
        <dbReference type="EMBL" id="TFF04372.1"/>
    </source>
</evidence>
<dbReference type="EMBL" id="SOZH01000012">
    <property type="protein sequence ID" value="TFF04372.1"/>
    <property type="molecule type" value="Genomic_DNA"/>
</dbReference>
<feature type="transmembrane region" description="Helical" evidence="6">
    <location>
        <begin position="275"/>
        <end position="295"/>
    </location>
</feature>
<dbReference type="PANTHER" id="PTHR35007:SF1">
    <property type="entry name" value="PILUS ASSEMBLY PROTEIN"/>
    <property type="match status" value="1"/>
</dbReference>
<dbReference type="PANTHER" id="PTHR35007">
    <property type="entry name" value="INTEGRAL MEMBRANE PROTEIN-RELATED"/>
    <property type="match status" value="1"/>
</dbReference>
<dbReference type="InterPro" id="IPR018076">
    <property type="entry name" value="T2SS_GspF_dom"/>
</dbReference>
<evidence type="ECO:0000256" key="1">
    <source>
        <dbReference type="ARBA" id="ARBA00004651"/>
    </source>
</evidence>
<reference evidence="8 9" key="1">
    <citation type="submission" date="2019-03" db="EMBL/GenBank/DDBJ databases">
        <title>Cellulosimicrobium funkei JCM14302 Assembly.</title>
        <authorList>
            <person name="Dou T."/>
        </authorList>
    </citation>
    <scope>NUCLEOTIDE SEQUENCE [LARGE SCALE GENOMIC DNA]</scope>
    <source>
        <strain evidence="8 9">JCM 14302</strain>
    </source>
</reference>
<dbReference type="GeneID" id="95686412"/>
<keyword evidence="2" id="KW-1003">Cell membrane</keyword>
<name>A0A4Y8QXC3_9MICO</name>
<keyword evidence="3 6" id="KW-0812">Transmembrane</keyword>
<accession>A0A4Y8QXC3</accession>
<feature type="transmembrane region" description="Helical" evidence="6">
    <location>
        <begin position="6"/>
        <end position="23"/>
    </location>
</feature>
<evidence type="ECO:0000256" key="3">
    <source>
        <dbReference type="ARBA" id="ARBA00022692"/>
    </source>
</evidence>
<dbReference type="Proteomes" id="UP000298003">
    <property type="component" value="Unassembled WGS sequence"/>
</dbReference>
<evidence type="ECO:0000259" key="7">
    <source>
        <dbReference type="Pfam" id="PF00482"/>
    </source>
</evidence>
<protein>
    <recommendedName>
        <fullName evidence="7">Type II secretion system protein GspF domain-containing protein</fullName>
    </recommendedName>
</protein>
<sequence length="298" mass="31643">MMLTWILAALAGAVAAAGLFLIIRELAPAHPNLRSAIDRMSGADRPAVVAVPDDADVTDRVGAWVQRRGGLLTVKGVSPSNSDLDLIGLTTTRLVGKKVTFALVGLFVGPMIGAIFAAFGTTLPVTVPAGLALAAGALGWFFPDLEAKSLAEKARRQFSQAVSAYMDLLAIERISGAGVAQATQGAAEVATSWPFRRIAAALERGRWAGQAPWDALTELGDELDVRDLRDVANIMRDAGKEGSAIVEPLRRQAATKRKADLAADVRQAKRESVQIWVPVTAIAMIFISIAMYAVIYQL</sequence>
<dbReference type="GO" id="GO:0005886">
    <property type="term" value="C:plasma membrane"/>
    <property type="evidence" value="ECO:0007669"/>
    <property type="project" value="UniProtKB-SubCell"/>
</dbReference>
<comment type="caution">
    <text evidence="8">The sequence shown here is derived from an EMBL/GenBank/DDBJ whole genome shotgun (WGS) entry which is preliminary data.</text>
</comment>
<organism evidence="8 9">
    <name type="scientific">Cellulosimicrobium funkei</name>
    <dbReference type="NCBI Taxonomy" id="264251"/>
    <lineage>
        <taxon>Bacteria</taxon>
        <taxon>Bacillati</taxon>
        <taxon>Actinomycetota</taxon>
        <taxon>Actinomycetes</taxon>
        <taxon>Micrococcales</taxon>
        <taxon>Promicromonosporaceae</taxon>
        <taxon>Cellulosimicrobium</taxon>
    </lineage>
</organism>
<keyword evidence="9" id="KW-1185">Reference proteome</keyword>
<gene>
    <name evidence="8" type="ORF">E1O70_18170</name>
</gene>
<dbReference type="RefSeq" id="WP_128957771.1">
    <property type="nucleotide sequence ID" value="NZ_SOZH01000012.1"/>
</dbReference>
<evidence type="ECO:0000256" key="6">
    <source>
        <dbReference type="SAM" id="Phobius"/>
    </source>
</evidence>
<feature type="transmembrane region" description="Helical" evidence="6">
    <location>
        <begin position="99"/>
        <end position="119"/>
    </location>
</feature>